<evidence type="ECO:0000256" key="1">
    <source>
        <dbReference type="ARBA" id="ARBA00022801"/>
    </source>
</evidence>
<feature type="region of interest" description="Disordered" evidence="2">
    <location>
        <begin position="302"/>
        <end position="333"/>
    </location>
</feature>
<dbReference type="Pfam" id="PF13975">
    <property type="entry name" value="gag-asp_proteas"/>
    <property type="match status" value="1"/>
</dbReference>
<dbReference type="GO" id="GO:0004190">
    <property type="term" value="F:aspartic-type endopeptidase activity"/>
    <property type="evidence" value="ECO:0007669"/>
    <property type="project" value="InterPro"/>
</dbReference>
<dbReference type="PROSITE" id="PS50175">
    <property type="entry name" value="ASP_PROT_RETROV"/>
    <property type="match status" value="1"/>
</dbReference>
<keyword evidence="5" id="KW-1185">Reference proteome</keyword>
<dbReference type="InterPro" id="IPR036875">
    <property type="entry name" value="Znf_CCHC_sf"/>
</dbReference>
<accession>A0A8W8NVS7</accession>
<dbReference type="InterPro" id="IPR001995">
    <property type="entry name" value="Peptidase_A2_cat"/>
</dbReference>
<dbReference type="Gene3D" id="2.40.70.10">
    <property type="entry name" value="Acid Proteases"/>
    <property type="match status" value="1"/>
</dbReference>
<reference evidence="4" key="1">
    <citation type="submission" date="2022-08" db="UniProtKB">
        <authorList>
            <consortium name="EnsemblMetazoa"/>
        </authorList>
    </citation>
    <scope>IDENTIFICATION</scope>
    <source>
        <strain evidence="4">05x7-T-G4-1.051#20</strain>
    </source>
</reference>
<protein>
    <recommendedName>
        <fullName evidence="3">Peptidase A2 domain-containing protein</fullName>
    </recommendedName>
</protein>
<dbReference type="GO" id="GO:0006508">
    <property type="term" value="P:proteolysis"/>
    <property type="evidence" value="ECO:0007669"/>
    <property type="project" value="InterPro"/>
</dbReference>
<dbReference type="EnsemblMetazoa" id="G9942.1">
    <property type="protein sequence ID" value="G9942.1:cds"/>
    <property type="gene ID" value="G9942"/>
</dbReference>
<evidence type="ECO:0000259" key="3">
    <source>
        <dbReference type="PROSITE" id="PS50175"/>
    </source>
</evidence>
<dbReference type="AlphaFoldDB" id="A0A8W8NVS7"/>
<proteinExistence type="predicted"/>
<evidence type="ECO:0000313" key="5">
    <source>
        <dbReference type="Proteomes" id="UP000005408"/>
    </source>
</evidence>
<dbReference type="GO" id="GO:0003676">
    <property type="term" value="F:nucleic acid binding"/>
    <property type="evidence" value="ECO:0007669"/>
    <property type="project" value="InterPro"/>
</dbReference>
<name>A0A8W8NVS7_MAGGI</name>
<dbReference type="SUPFAM" id="SSF50630">
    <property type="entry name" value="Acid proteases"/>
    <property type="match status" value="1"/>
</dbReference>
<feature type="region of interest" description="Disordered" evidence="2">
    <location>
        <begin position="57"/>
        <end position="95"/>
    </location>
</feature>
<dbReference type="InterPro" id="IPR021109">
    <property type="entry name" value="Peptidase_aspartic_dom_sf"/>
</dbReference>
<evidence type="ECO:0000256" key="2">
    <source>
        <dbReference type="SAM" id="MobiDB-lite"/>
    </source>
</evidence>
<keyword evidence="1" id="KW-0378">Hydrolase</keyword>
<dbReference type="CDD" id="cd00303">
    <property type="entry name" value="retropepsin_like"/>
    <property type="match status" value="1"/>
</dbReference>
<dbReference type="SUPFAM" id="SSF57756">
    <property type="entry name" value="Retrovirus zinc finger-like domains"/>
    <property type="match status" value="1"/>
</dbReference>
<sequence length="492" mass="51970">MGVVLSQGTLFGQSQVNHALVSQAGIHSGQSKGALSCGEPLYSDGGPSILKVSEASLPQVGSSHEGRDSPGTQGHSSLLAGQGYGRSHSGSGVAPDGRNVPAEAKCLQYTGSLEWGLFYAKFRTLARYYGWNDDDCLLALSVSVEGPALKYFYILSSRGGVLLYDPRGRGEFRTVGRPCHGGCTAGSGAQVPGEVLQEQAVLQFAMGCNDTRVGRKLIESPPSTVDEAVHRVKTYQLSYQVFDPCQREVRMVSVGRQSQGLGCTSGGKVIPPNRGVSTSGKGKRYRWSGRCFKYRQRGHFRRECPPKCSESSAGTGVRSRHSRSKGSPTVGAEKGIVSSVGSCGAVGYAEGAWQVPVKVNDVPVSAVVDTAAEITIVAQSIHDQMSPRPEIISSKDVSLAGGGETMTVGSLGDVLVEIGGTHVRHHIYVAPLQADMLLGIDFLHGNGVELNCSTGDLSVGASWVPMHKAKSPSGLREDICMSRPPYGCEMPA</sequence>
<dbReference type="Proteomes" id="UP000005408">
    <property type="component" value="Unassembled WGS sequence"/>
</dbReference>
<dbReference type="GO" id="GO:0008270">
    <property type="term" value="F:zinc ion binding"/>
    <property type="evidence" value="ECO:0007669"/>
    <property type="project" value="InterPro"/>
</dbReference>
<feature type="domain" description="Peptidase A2" evidence="3">
    <location>
        <begin position="364"/>
        <end position="442"/>
    </location>
</feature>
<evidence type="ECO:0000313" key="4">
    <source>
        <dbReference type="EnsemblMetazoa" id="G9942.1:cds"/>
    </source>
</evidence>
<organism evidence="4 5">
    <name type="scientific">Magallana gigas</name>
    <name type="common">Pacific oyster</name>
    <name type="synonym">Crassostrea gigas</name>
    <dbReference type="NCBI Taxonomy" id="29159"/>
    <lineage>
        <taxon>Eukaryota</taxon>
        <taxon>Metazoa</taxon>
        <taxon>Spiralia</taxon>
        <taxon>Lophotrochozoa</taxon>
        <taxon>Mollusca</taxon>
        <taxon>Bivalvia</taxon>
        <taxon>Autobranchia</taxon>
        <taxon>Pteriomorphia</taxon>
        <taxon>Ostreida</taxon>
        <taxon>Ostreoidea</taxon>
        <taxon>Ostreidae</taxon>
        <taxon>Magallana</taxon>
    </lineage>
</organism>